<proteinExistence type="predicted"/>
<dbReference type="PROSITE" id="PS51257">
    <property type="entry name" value="PROKAR_LIPOPROTEIN"/>
    <property type="match status" value="1"/>
</dbReference>
<keyword evidence="3" id="KW-1185">Reference proteome</keyword>
<dbReference type="EMBL" id="QZEI01000044">
    <property type="protein sequence ID" value="RLV59100.1"/>
    <property type="molecule type" value="Genomic_DNA"/>
</dbReference>
<accession>A0A3L8PUU5</accession>
<sequence>MKMQYTALATLLAGLLSACGGSNNSTENKPQLNTLAGQVMAGAGYIQGAKVCMDTNDNAKCDDAEPSVISGTNGEYQFENLTDAALTQSPLIAEVGTEAINSDTNKAVKRPYLMSAPANSNTVSPESAQVKHYMDVFKITRAEAEELVKSIMEVEAETAKQAKEKYKNHQEAAKSSNPKIKEMAMHIKNMFLVMTYNMGNAYEGIQTNPSGAPAFNGVSIPDSANVTHKQLMKLVMQKQIDSMPTINKVAHQHAESGASQDTDFANINSATLAKMQLQTDKLDEQVKALAASNSSTPANLQEALTDNSIHQFTSDKDNVVPNIQVNSFNIENQMLNETQKKADRDNPSLAAFPKPEKHDFLVPDGNGDWMRPDNVYEVKPNSDSTKVDLVNKSNPDLKTTLSALEHTLEDLNTDTQFLSDPSMKTHMKLMSGDATFSDDAKAMKVTSSINKETLMLDNPLACEIGNELDRRTCFTRVSAHNNNVVTLDPVSLSDITSTEPSNGDIEKLKGAVVAYNGSRYIVAELLLPENSSAEGIANYYLVQMVTADDGSKKEASLFATGSWKEQATIIHKLILAVLTVPEKVLAFDTSGNTKKDMFYTEADDKVRQGHKGFSMPMDGVVVNMAAMNDISNNMDTEKLSSSPIEQFIIQLKSRITPCATGNSINGKLLSKSDYDVSVSNCQPFLVSYGLLPPEKFTADDTPLISYDDNGDQESKITLSSQDSDETPWKVGAWQGTASSTSVAIRWKIDEKGHLTFEKLDDSNEPVERVTMAPLEREGIVLSTKVFHEDKSKAPIDGKLGIISDKTFIVNPPQP</sequence>
<feature type="signal peptide" evidence="1">
    <location>
        <begin position="1"/>
        <end position="18"/>
    </location>
</feature>
<keyword evidence="1" id="KW-0732">Signal</keyword>
<organism evidence="2 3">
    <name type="scientific">Parashewanella curva</name>
    <dbReference type="NCBI Taxonomy" id="2338552"/>
    <lineage>
        <taxon>Bacteria</taxon>
        <taxon>Pseudomonadati</taxon>
        <taxon>Pseudomonadota</taxon>
        <taxon>Gammaproteobacteria</taxon>
        <taxon>Alteromonadales</taxon>
        <taxon>Shewanellaceae</taxon>
        <taxon>Parashewanella</taxon>
    </lineage>
</organism>
<gene>
    <name evidence="2" type="ORF">D5018_13905</name>
</gene>
<reference evidence="2 3" key="1">
    <citation type="submission" date="2018-09" db="EMBL/GenBank/DDBJ databases">
        <title>Phylogeny of the Shewanellaceae, and recommendation for two new genera, Pseudoshewanella and Parashewanella.</title>
        <authorList>
            <person name="Wang G."/>
        </authorList>
    </citation>
    <scope>NUCLEOTIDE SEQUENCE [LARGE SCALE GENOMIC DNA]</scope>
    <source>
        <strain evidence="2 3">C51</strain>
    </source>
</reference>
<evidence type="ECO:0000256" key="1">
    <source>
        <dbReference type="SAM" id="SignalP"/>
    </source>
</evidence>
<feature type="chain" id="PRO_5018030847" evidence="1">
    <location>
        <begin position="19"/>
        <end position="814"/>
    </location>
</feature>
<name>A0A3L8PUU5_9GAMM</name>
<dbReference type="RefSeq" id="WP_121839602.1">
    <property type="nucleotide sequence ID" value="NZ_ML014793.1"/>
</dbReference>
<dbReference type="AlphaFoldDB" id="A0A3L8PUU5"/>
<dbReference type="Proteomes" id="UP000281474">
    <property type="component" value="Unassembled WGS sequence"/>
</dbReference>
<protein>
    <submittedName>
        <fullName evidence="2">Uncharacterized protein</fullName>
    </submittedName>
</protein>
<dbReference type="OrthoDB" id="5897571at2"/>
<evidence type="ECO:0000313" key="2">
    <source>
        <dbReference type="EMBL" id="RLV59100.1"/>
    </source>
</evidence>
<evidence type="ECO:0000313" key="3">
    <source>
        <dbReference type="Proteomes" id="UP000281474"/>
    </source>
</evidence>
<comment type="caution">
    <text evidence="2">The sequence shown here is derived from an EMBL/GenBank/DDBJ whole genome shotgun (WGS) entry which is preliminary data.</text>
</comment>